<dbReference type="InterPro" id="IPR038765">
    <property type="entry name" value="Papain-like_cys_pep_sf"/>
</dbReference>
<dbReference type="PANTHER" id="PTHR21646">
    <property type="entry name" value="UBIQUITIN CARBOXYL-TERMINAL HYDROLASE"/>
    <property type="match status" value="1"/>
</dbReference>
<dbReference type="InterPro" id="IPR018200">
    <property type="entry name" value="USP_CS"/>
</dbReference>
<dbReference type="EMBL" id="MCOG01000314">
    <property type="protein sequence ID" value="ORY19106.1"/>
    <property type="molecule type" value="Genomic_DNA"/>
</dbReference>
<proteinExistence type="predicted"/>
<dbReference type="InterPro" id="IPR050185">
    <property type="entry name" value="Ub_carboxyl-term_hydrolase"/>
</dbReference>
<sequence length="324" mass="38134">MNSILQCIFSTIPLCSYFMSSKFKKDINSKSSMKGQFAIAFNDLLCDALKNTKNKHIKPSKFKKELEKFAPQFCGYDQQDAQEFLRFLLDGFHEDLNRTQDKPKFNYKDEEFDALSDEDKAKVSWNRYQLWNSSYIFDIFGGQLQSKVTCLRCKHSSSTFDTFWDLSLPIPKDTRTRQHTLEDCLREFSAEEELDDDYKCEKCKSPQKAKKCLKIYKCPEILVIHLKRFSFNFYIRKKIDDEVEFPSENLILDYSILRHDQNIIYDLYGISNHIGGLGGGHYVAHCKSFTNNRWYLKNDECVSETDKDSGKDSTAYVLFYRKRH</sequence>
<dbReference type="Gene3D" id="3.90.70.10">
    <property type="entry name" value="Cysteine proteinases"/>
    <property type="match status" value="1"/>
</dbReference>
<accession>A0A1Y2A9B4</accession>
<reference evidence="2 3" key="1">
    <citation type="submission" date="2016-08" db="EMBL/GenBank/DDBJ databases">
        <title>A Parts List for Fungal Cellulosomes Revealed by Comparative Genomics.</title>
        <authorList>
            <consortium name="DOE Joint Genome Institute"/>
            <person name="Haitjema C.H."/>
            <person name="Gilmore S.P."/>
            <person name="Henske J.K."/>
            <person name="Solomon K.V."/>
            <person name="De Groot R."/>
            <person name="Kuo A."/>
            <person name="Mondo S.J."/>
            <person name="Salamov A.A."/>
            <person name="Labutti K."/>
            <person name="Zhao Z."/>
            <person name="Chiniquy J."/>
            <person name="Barry K."/>
            <person name="Brewer H.M."/>
            <person name="Purvine S.O."/>
            <person name="Wright A.T."/>
            <person name="Boxma B."/>
            <person name="Van Alen T."/>
            <person name="Hackstein J.H."/>
            <person name="Baker S.E."/>
            <person name="Grigoriev I.V."/>
            <person name="O'Malley M.A."/>
        </authorList>
    </citation>
    <scope>NUCLEOTIDE SEQUENCE [LARGE SCALE GENOMIC DNA]</scope>
    <source>
        <strain evidence="2 3">G1</strain>
    </source>
</reference>
<dbReference type="PROSITE" id="PS00973">
    <property type="entry name" value="USP_2"/>
    <property type="match status" value="1"/>
</dbReference>
<feature type="domain" description="USP" evidence="1">
    <location>
        <begin position="1"/>
        <end position="323"/>
    </location>
</feature>
<dbReference type="STRING" id="1754190.A0A1Y2A9B4"/>
<comment type="caution">
    <text evidence="2">The sequence shown here is derived from an EMBL/GenBank/DDBJ whole genome shotgun (WGS) entry which is preliminary data.</text>
</comment>
<dbReference type="GO" id="GO:0016579">
    <property type="term" value="P:protein deubiquitination"/>
    <property type="evidence" value="ECO:0007669"/>
    <property type="project" value="InterPro"/>
</dbReference>
<dbReference type="SUPFAM" id="SSF54001">
    <property type="entry name" value="Cysteine proteinases"/>
    <property type="match status" value="1"/>
</dbReference>
<name>A0A1Y2A9B4_9FUNG</name>
<evidence type="ECO:0000313" key="3">
    <source>
        <dbReference type="Proteomes" id="UP000193920"/>
    </source>
</evidence>
<gene>
    <name evidence="2" type="ORF">LY90DRAFT_391650</name>
</gene>
<dbReference type="CDD" id="cd02674">
    <property type="entry name" value="Peptidase_C19R"/>
    <property type="match status" value="1"/>
</dbReference>
<keyword evidence="2" id="KW-0378">Hydrolase</keyword>
<dbReference type="InterPro" id="IPR001394">
    <property type="entry name" value="Peptidase_C19_UCH"/>
</dbReference>
<dbReference type="AlphaFoldDB" id="A0A1Y2A9B4"/>
<dbReference type="OrthoDB" id="292964at2759"/>
<keyword evidence="3" id="KW-1185">Reference proteome</keyword>
<organism evidence="2 3">
    <name type="scientific">Neocallimastix californiae</name>
    <dbReference type="NCBI Taxonomy" id="1754190"/>
    <lineage>
        <taxon>Eukaryota</taxon>
        <taxon>Fungi</taxon>
        <taxon>Fungi incertae sedis</taxon>
        <taxon>Chytridiomycota</taxon>
        <taxon>Chytridiomycota incertae sedis</taxon>
        <taxon>Neocallimastigomycetes</taxon>
        <taxon>Neocallimastigales</taxon>
        <taxon>Neocallimastigaceae</taxon>
        <taxon>Neocallimastix</taxon>
    </lineage>
</organism>
<protein>
    <submittedName>
        <fullName evidence="2">Ubiquitin carboxyl-terminal hydrolase 2-like protein</fullName>
    </submittedName>
</protein>
<evidence type="ECO:0000313" key="2">
    <source>
        <dbReference type="EMBL" id="ORY19106.1"/>
    </source>
</evidence>
<evidence type="ECO:0000259" key="1">
    <source>
        <dbReference type="PROSITE" id="PS50235"/>
    </source>
</evidence>
<dbReference type="GO" id="GO:0004843">
    <property type="term" value="F:cysteine-type deubiquitinase activity"/>
    <property type="evidence" value="ECO:0007669"/>
    <property type="project" value="InterPro"/>
</dbReference>
<dbReference type="Pfam" id="PF00443">
    <property type="entry name" value="UCH"/>
    <property type="match status" value="1"/>
</dbReference>
<dbReference type="InterPro" id="IPR028889">
    <property type="entry name" value="USP"/>
</dbReference>
<dbReference type="Proteomes" id="UP000193920">
    <property type="component" value="Unassembled WGS sequence"/>
</dbReference>
<dbReference type="PROSITE" id="PS50235">
    <property type="entry name" value="USP_3"/>
    <property type="match status" value="1"/>
</dbReference>
<dbReference type="PANTHER" id="PTHR21646:SF23">
    <property type="entry name" value="UBIQUITIN CARBOXYL-TERMINAL HYDROLASE USP2"/>
    <property type="match status" value="1"/>
</dbReference>